<evidence type="ECO:0000313" key="1">
    <source>
        <dbReference type="EMBL" id="KAG0413498.1"/>
    </source>
</evidence>
<evidence type="ECO:0000313" key="2">
    <source>
        <dbReference type="Proteomes" id="UP000805193"/>
    </source>
</evidence>
<gene>
    <name evidence="1" type="ORF">HPB47_009376</name>
</gene>
<reference evidence="1 2" key="1">
    <citation type="journal article" date="2020" name="Cell">
        <title>Large-Scale Comparative Analyses of Tick Genomes Elucidate Their Genetic Diversity and Vector Capacities.</title>
        <authorList>
            <consortium name="Tick Genome and Microbiome Consortium (TIGMIC)"/>
            <person name="Jia N."/>
            <person name="Wang J."/>
            <person name="Shi W."/>
            <person name="Du L."/>
            <person name="Sun Y."/>
            <person name="Zhan W."/>
            <person name="Jiang J.F."/>
            <person name="Wang Q."/>
            <person name="Zhang B."/>
            <person name="Ji P."/>
            <person name="Bell-Sakyi L."/>
            <person name="Cui X.M."/>
            <person name="Yuan T.T."/>
            <person name="Jiang B.G."/>
            <person name="Yang W.F."/>
            <person name="Lam T.T."/>
            <person name="Chang Q.C."/>
            <person name="Ding S.J."/>
            <person name="Wang X.J."/>
            <person name="Zhu J.G."/>
            <person name="Ruan X.D."/>
            <person name="Zhao L."/>
            <person name="Wei J.T."/>
            <person name="Ye R.Z."/>
            <person name="Que T.C."/>
            <person name="Du C.H."/>
            <person name="Zhou Y.H."/>
            <person name="Cheng J.X."/>
            <person name="Dai P.F."/>
            <person name="Guo W.B."/>
            <person name="Han X.H."/>
            <person name="Huang E.J."/>
            <person name="Li L.F."/>
            <person name="Wei W."/>
            <person name="Gao Y.C."/>
            <person name="Liu J.Z."/>
            <person name="Shao H.Z."/>
            <person name="Wang X."/>
            <person name="Wang C.C."/>
            <person name="Yang T.C."/>
            <person name="Huo Q.B."/>
            <person name="Li W."/>
            <person name="Chen H.Y."/>
            <person name="Chen S.E."/>
            <person name="Zhou L.G."/>
            <person name="Ni X.B."/>
            <person name="Tian J.H."/>
            <person name="Sheng Y."/>
            <person name="Liu T."/>
            <person name="Pan Y.S."/>
            <person name="Xia L.Y."/>
            <person name="Li J."/>
            <person name="Zhao F."/>
            <person name="Cao W.C."/>
        </authorList>
    </citation>
    <scope>NUCLEOTIDE SEQUENCE [LARGE SCALE GENOMIC DNA]</scope>
    <source>
        <strain evidence="1">Iper-2018</strain>
    </source>
</reference>
<keyword evidence="2" id="KW-1185">Reference proteome</keyword>
<comment type="caution">
    <text evidence="1">The sequence shown here is derived from an EMBL/GenBank/DDBJ whole genome shotgun (WGS) entry which is preliminary data.</text>
</comment>
<name>A0AC60P249_IXOPE</name>
<dbReference type="Proteomes" id="UP000805193">
    <property type="component" value="Unassembled WGS sequence"/>
</dbReference>
<sequence length="557" mass="59378">MSGVRPRRNGSVHSGPCGQPRRSEREPDGRHACSSRLRAQMAVGASSSSVEPRIGQPSGTAKPPRSARFAGKREKWGKADRRAAGHCRTCVLRVRVVEYRPSGARAREASERGADKRETCVGDGPGAVATTGRRARTRQPAQAASYAHGSDASDDGLTPSRVTAAPQARQRRQTATTQPSSGRTDPSDAAEFIFLLEQLARQGPDRRAFTSFVVNPPGTTRPPSSPASAPLVWAFRGSARKQAVARRLEHASTYRYWRVVFALSALSTFREYACRSPACIRNFYDHTGAYQNCYRPNSPGGTTAYEVRRCGVPECARRSPWPGVRAMNGGLGGSSLYEDTASRSSLEAAPQPLHIPAKRLAYGQADCGPDPMASAGAVLRQPPWASAWPSAADAFEAPHHVPSYQQQSVRDSPYFYPDRKPSSFNLWASSAKAYDLGPADSCQAYASQAWCPYSAAAATYPVPQPARVDPAPTAVPAYLQAADEHRVAPPPPPVPPPVPHPPPPRSDGFAAYSDGYGLRAAAAAEAHGPPPYVPAGTGEFLPRGRDPLSAAAGSPGA</sequence>
<accession>A0AC60P249</accession>
<dbReference type="EMBL" id="JABSTQ010011253">
    <property type="protein sequence ID" value="KAG0413498.1"/>
    <property type="molecule type" value="Genomic_DNA"/>
</dbReference>
<proteinExistence type="predicted"/>
<protein>
    <submittedName>
        <fullName evidence="1">Uncharacterized protein</fullName>
    </submittedName>
</protein>
<organism evidence="1 2">
    <name type="scientific">Ixodes persulcatus</name>
    <name type="common">Taiga tick</name>
    <dbReference type="NCBI Taxonomy" id="34615"/>
    <lineage>
        <taxon>Eukaryota</taxon>
        <taxon>Metazoa</taxon>
        <taxon>Ecdysozoa</taxon>
        <taxon>Arthropoda</taxon>
        <taxon>Chelicerata</taxon>
        <taxon>Arachnida</taxon>
        <taxon>Acari</taxon>
        <taxon>Parasitiformes</taxon>
        <taxon>Ixodida</taxon>
        <taxon>Ixodoidea</taxon>
        <taxon>Ixodidae</taxon>
        <taxon>Ixodinae</taxon>
        <taxon>Ixodes</taxon>
    </lineage>
</organism>